<dbReference type="EMBL" id="QZEI01000122">
    <property type="protein sequence ID" value="RLV57898.1"/>
    <property type="molecule type" value="Genomic_DNA"/>
</dbReference>
<gene>
    <name evidence="1" type="ORF">D5018_20150</name>
</gene>
<dbReference type="Proteomes" id="UP000281474">
    <property type="component" value="Unassembled WGS sequence"/>
</dbReference>
<protein>
    <submittedName>
        <fullName evidence="1">Uncharacterized protein</fullName>
    </submittedName>
</protein>
<proteinExistence type="predicted"/>
<sequence>MYSLFNLRYSELSFNEMMLNWESCFVGYQKEYELLISRFPNIIIELKRFSIFVTDKIYIENCSVFDFCLCRAMNQYLIQKSNDEFLALDALRKTLFNTALKSLKNISIIDSAGSEWIADENNPFKHWLDAQPQRYCMLQEGKLSLISHKYREVA</sequence>
<accession>A0A3L8PU10</accession>
<name>A0A3L8PU10_9GAMM</name>
<evidence type="ECO:0000313" key="1">
    <source>
        <dbReference type="EMBL" id="RLV57898.1"/>
    </source>
</evidence>
<reference evidence="1 2" key="1">
    <citation type="submission" date="2018-09" db="EMBL/GenBank/DDBJ databases">
        <title>Phylogeny of the Shewanellaceae, and recommendation for two new genera, Pseudoshewanella and Parashewanella.</title>
        <authorList>
            <person name="Wang G."/>
        </authorList>
    </citation>
    <scope>NUCLEOTIDE SEQUENCE [LARGE SCALE GENOMIC DNA]</scope>
    <source>
        <strain evidence="1 2">C51</strain>
    </source>
</reference>
<keyword evidence="2" id="KW-1185">Reference proteome</keyword>
<dbReference type="AlphaFoldDB" id="A0A3L8PU10"/>
<organism evidence="1 2">
    <name type="scientific">Parashewanella curva</name>
    <dbReference type="NCBI Taxonomy" id="2338552"/>
    <lineage>
        <taxon>Bacteria</taxon>
        <taxon>Pseudomonadati</taxon>
        <taxon>Pseudomonadota</taxon>
        <taxon>Gammaproteobacteria</taxon>
        <taxon>Alteromonadales</taxon>
        <taxon>Shewanellaceae</taxon>
        <taxon>Parashewanella</taxon>
    </lineage>
</organism>
<evidence type="ECO:0000313" key="2">
    <source>
        <dbReference type="Proteomes" id="UP000281474"/>
    </source>
</evidence>
<dbReference type="OrthoDB" id="6627434at2"/>
<dbReference type="RefSeq" id="WP_121840776.1">
    <property type="nucleotide sequence ID" value="NZ_ML014871.1"/>
</dbReference>
<comment type="caution">
    <text evidence="1">The sequence shown here is derived from an EMBL/GenBank/DDBJ whole genome shotgun (WGS) entry which is preliminary data.</text>
</comment>